<protein>
    <submittedName>
        <fullName evidence="2">Uncharacterized protein</fullName>
    </submittedName>
</protein>
<dbReference type="AlphaFoldDB" id="S9QZN6"/>
<feature type="chain" id="PRO_5004568372" evidence="1">
    <location>
        <begin position="22"/>
        <end position="98"/>
    </location>
</feature>
<accession>S9QZN6</accession>
<dbReference type="HOGENOM" id="CLU_183743_0_0_5"/>
<comment type="caution">
    <text evidence="2">The sequence shown here is derived from an EMBL/GenBank/DDBJ whole genome shotgun (WGS) entry which is preliminary data.</text>
</comment>
<proteinExistence type="predicted"/>
<dbReference type="RefSeq" id="WP_020040874.1">
    <property type="nucleotide sequence ID" value="NZ_KE557273.1"/>
</dbReference>
<sequence>MTPIRLLLAAAALSLAAPATAGPTVFASERGIGASAAHPHPGPDYTGRYYTTPGGCSYSRAQVPGYHPTWHLVLNGGGYGLTDAGRRCPVMLGDYRRM</sequence>
<reference evidence="3" key="1">
    <citation type="journal article" date="2014" name="Stand. Genomic Sci.">
        <title>Genome sequence of the exopolysaccharide-producing Salipiger mucosus type strain (DSM 16094(T)), a moderately halophilic member of the Roseobacter clade.</title>
        <authorList>
            <person name="Riedel T."/>
            <person name="Spring S."/>
            <person name="Fiebig A."/>
            <person name="Petersen J."/>
            <person name="Kyrpides N.C."/>
            <person name="Goker M."/>
            <person name="Klenk H.P."/>
        </authorList>
    </citation>
    <scope>NUCLEOTIDE SEQUENCE [LARGE SCALE GENOMIC DNA]</scope>
    <source>
        <strain evidence="3">DSM 16094</strain>
    </source>
</reference>
<dbReference type="OrthoDB" id="7875167at2"/>
<evidence type="ECO:0000313" key="3">
    <source>
        <dbReference type="Proteomes" id="UP000015347"/>
    </source>
</evidence>
<feature type="signal peptide" evidence="1">
    <location>
        <begin position="1"/>
        <end position="21"/>
    </location>
</feature>
<dbReference type="STRING" id="1123237.Salmuc_01084"/>
<evidence type="ECO:0000313" key="2">
    <source>
        <dbReference type="EMBL" id="EPX85128.1"/>
    </source>
</evidence>
<dbReference type="EMBL" id="APVH01000010">
    <property type="protein sequence ID" value="EPX85128.1"/>
    <property type="molecule type" value="Genomic_DNA"/>
</dbReference>
<keyword evidence="3" id="KW-1185">Reference proteome</keyword>
<name>S9QZN6_9RHOB</name>
<organism evidence="2 3">
    <name type="scientific">Salipiger mucosus DSM 16094</name>
    <dbReference type="NCBI Taxonomy" id="1123237"/>
    <lineage>
        <taxon>Bacteria</taxon>
        <taxon>Pseudomonadati</taxon>
        <taxon>Pseudomonadota</taxon>
        <taxon>Alphaproteobacteria</taxon>
        <taxon>Rhodobacterales</taxon>
        <taxon>Roseobacteraceae</taxon>
        <taxon>Salipiger</taxon>
    </lineage>
</organism>
<dbReference type="Proteomes" id="UP000015347">
    <property type="component" value="Unassembled WGS sequence"/>
</dbReference>
<dbReference type="eggNOG" id="ENOG5033988">
    <property type="taxonomic scope" value="Bacteria"/>
</dbReference>
<gene>
    <name evidence="2" type="ORF">Salmuc_01084</name>
</gene>
<keyword evidence="1" id="KW-0732">Signal</keyword>
<evidence type="ECO:0000256" key="1">
    <source>
        <dbReference type="SAM" id="SignalP"/>
    </source>
</evidence>